<protein>
    <submittedName>
        <fullName evidence="1">Uncharacterized protein</fullName>
    </submittedName>
</protein>
<dbReference type="Proteomes" id="UP001241377">
    <property type="component" value="Unassembled WGS sequence"/>
</dbReference>
<sequence>MAAISPSIPQSSQIPTGFINLGLPPDTLPISQPEQAYNAEENIADVFGWGLNSADWMQLYDSMGIDSNLVAPADLAQMLQPHAPSHSIAMQHQGNPSYPQNVTAMPTAYMANQAHHSASATPPSAMNYSNYQSPGVVRQDQSRGGSISHDPLGSVGYSIPSELPDNREAYPSRTSIINREIKLVSGRHHVAGENPSSGYDILPGRGTRHVTEDLPQTQGGEQWSNAALSVPVRQRTLTLPQPVLQQPCSVGEHPLYVGIKHHTAVLRLIHLTHEPTFLPPDLSNFPDPGVMSTANLLRPLKAHANTPPYAFSQPHVDQPSDVEQPAGSKQDDARQAGERETGSELEMRWHKWLEEEEKRRLGWGIYIVDSQGASILNVPATFALDEIHAALPSTRELWVAPTAAAWDAAVKRAHREEPISTEARPFNRVLRDALQEGILPRTVSDFGKNIIAHTLYRICIEASALNKLLVGDSMVTTHDIRYSSFPPNLKCNPYTLLERLGVSWHDSVEHPSYFLITNDALRHHAYYKLVHPQFLDQVKYAAGQWESDASKSTARQWLKEWIIANPEASRRVVVHSGQMASLLSRFTRDACWEPVWVLDCCLAMWAVVKFGGDAVLGMSRDSGATSNPKGTIKWSDAPDRIEDWVASGGPTSFQGMQWEFTTRNILTDFMGRLEAMPWNVSKLYRSVLGRLLAEENELKKS</sequence>
<organism evidence="1 2">
    <name type="scientific">Naganishia cerealis</name>
    <dbReference type="NCBI Taxonomy" id="610337"/>
    <lineage>
        <taxon>Eukaryota</taxon>
        <taxon>Fungi</taxon>
        <taxon>Dikarya</taxon>
        <taxon>Basidiomycota</taxon>
        <taxon>Agaricomycotina</taxon>
        <taxon>Tremellomycetes</taxon>
        <taxon>Filobasidiales</taxon>
        <taxon>Filobasidiaceae</taxon>
        <taxon>Naganishia</taxon>
    </lineage>
</organism>
<name>A0ACC2UZ36_9TREE</name>
<evidence type="ECO:0000313" key="1">
    <source>
        <dbReference type="EMBL" id="KAJ9092242.1"/>
    </source>
</evidence>
<dbReference type="EMBL" id="JASBWR010000137">
    <property type="protein sequence ID" value="KAJ9092242.1"/>
    <property type="molecule type" value="Genomic_DNA"/>
</dbReference>
<accession>A0ACC2UZ36</accession>
<reference evidence="1" key="1">
    <citation type="submission" date="2023-04" db="EMBL/GenBank/DDBJ databases">
        <title>Draft Genome sequencing of Naganishia species isolated from polar environments using Oxford Nanopore Technology.</title>
        <authorList>
            <person name="Leo P."/>
            <person name="Venkateswaran K."/>
        </authorList>
    </citation>
    <scope>NUCLEOTIDE SEQUENCE</scope>
    <source>
        <strain evidence="1">MNA-CCFEE 5261</strain>
    </source>
</reference>
<comment type="caution">
    <text evidence="1">The sequence shown here is derived from an EMBL/GenBank/DDBJ whole genome shotgun (WGS) entry which is preliminary data.</text>
</comment>
<evidence type="ECO:0000313" key="2">
    <source>
        <dbReference type="Proteomes" id="UP001241377"/>
    </source>
</evidence>
<gene>
    <name evidence="1" type="ORF">QFC19_008779</name>
</gene>
<keyword evidence="2" id="KW-1185">Reference proteome</keyword>
<proteinExistence type="predicted"/>